<feature type="region of interest" description="Disordered" evidence="1">
    <location>
        <begin position="163"/>
        <end position="217"/>
    </location>
</feature>
<dbReference type="InterPro" id="IPR002014">
    <property type="entry name" value="VHS_dom"/>
</dbReference>
<dbReference type="AlphaFoldDB" id="A0A1Y1UT70"/>
<dbReference type="GO" id="GO:0043130">
    <property type="term" value="F:ubiquitin binding"/>
    <property type="evidence" value="ECO:0007669"/>
    <property type="project" value="InterPro"/>
</dbReference>
<dbReference type="GO" id="GO:0051666">
    <property type="term" value="P:actin cortical patch localization"/>
    <property type="evidence" value="ECO:0007669"/>
    <property type="project" value="TreeGrafter"/>
</dbReference>
<dbReference type="EMBL" id="NBSH01000001">
    <property type="protein sequence ID" value="ORX40626.1"/>
    <property type="molecule type" value="Genomic_DNA"/>
</dbReference>
<sequence>MSNAGGYIKSGIKLFDALNEGKPHSSITDWVEVLTSDRYEELSLDGVPELVESINIQGASGTTEGARAIRKKLKYGNVHRQLRALVILRALTENAGKGFKLNWANPEIVTRLKDMAQDALLDPNVKKRLFLVFHAWAIQYKDEPRMQHVARLYSQYGGGGPTVRKPTAVHSSATTASPRASIDAGRPSRGPEGGFNDYDSLFSHDWAPAPGKRGPDTYADLAAAKADAEERKRQREARIALEHREAELERREREIRRKSEMEALNMRRQREAEQEAERRRKAREEMLKAKRQPAQAPAAAQPKRPKFDFQKEKPQVLVAVANAIQTANNLVNSCRHLNREFENVRESPRVQENLDKAKAARRIIVRYIQLVTDEEFVGTLIDANEKIVEAIQLYDKLSKPALLDSDSDEEAPPADKKDIDNLQKRLEAQKLEADRTGELQRMQERQKRESAKREQRRLVRQASMAQAPTRGHPDLDDLDFGSISKDKASARLPQPLHPDSDYDSQGGGLSDYSDYDYNSSDDEWRASRSRRPSMAAGPSHAKSSGQANHYRSLADDGTHAKKGLLDSNDPFGDPFADDNDTPLGEKQRMTWTEI</sequence>
<comment type="caution">
    <text evidence="3">The sequence shown here is derived from an EMBL/GenBank/DDBJ whole genome shotgun (WGS) entry which is preliminary data.</text>
</comment>
<dbReference type="SUPFAM" id="SSF48464">
    <property type="entry name" value="ENTH/VHS domain"/>
    <property type="match status" value="1"/>
</dbReference>
<reference evidence="3 4" key="1">
    <citation type="submission" date="2017-03" db="EMBL/GenBank/DDBJ databases">
        <title>Widespread Adenine N6-methylation of Active Genes in Fungi.</title>
        <authorList>
            <consortium name="DOE Joint Genome Institute"/>
            <person name="Mondo S.J."/>
            <person name="Dannebaum R.O."/>
            <person name="Kuo R.C."/>
            <person name="Louie K.B."/>
            <person name="Bewick A.J."/>
            <person name="Labutti K."/>
            <person name="Haridas S."/>
            <person name="Kuo A."/>
            <person name="Salamov A."/>
            <person name="Ahrendt S.R."/>
            <person name="Lau R."/>
            <person name="Bowen B.P."/>
            <person name="Lipzen A."/>
            <person name="Sullivan W."/>
            <person name="Andreopoulos W.B."/>
            <person name="Clum A."/>
            <person name="Lindquist E."/>
            <person name="Daum C."/>
            <person name="Northen T.R."/>
            <person name="Ramamoorthy G."/>
            <person name="Schmitz R.J."/>
            <person name="Gryganskyi A."/>
            <person name="Culley D."/>
            <person name="Magnuson J."/>
            <person name="James T.Y."/>
            <person name="O'Malley M.A."/>
            <person name="Stajich J.E."/>
            <person name="Spatafora J.W."/>
            <person name="Visel A."/>
            <person name="Grigoriev I.V."/>
        </authorList>
    </citation>
    <scope>NUCLEOTIDE SEQUENCE [LARGE SCALE GENOMIC DNA]</scope>
    <source>
        <strain evidence="3 4">NRRL Y-17943</strain>
    </source>
</reference>
<feature type="compositionally biased region" description="Polar residues" evidence="1">
    <location>
        <begin position="169"/>
        <end position="178"/>
    </location>
</feature>
<feature type="compositionally biased region" description="Basic and acidic residues" evidence="1">
    <location>
        <begin position="268"/>
        <end position="288"/>
    </location>
</feature>
<dbReference type="InterPro" id="IPR045007">
    <property type="entry name" value="LSB5"/>
</dbReference>
<dbReference type="InterPro" id="IPR008942">
    <property type="entry name" value="ENTH_VHS"/>
</dbReference>
<evidence type="ECO:0000259" key="2">
    <source>
        <dbReference type="PROSITE" id="PS50179"/>
    </source>
</evidence>
<dbReference type="Pfam" id="PF00790">
    <property type="entry name" value="VHS"/>
    <property type="match status" value="1"/>
</dbReference>
<dbReference type="GO" id="GO:0030479">
    <property type="term" value="C:actin cortical patch"/>
    <property type="evidence" value="ECO:0007669"/>
    <property type="project" value="TreeGrafter"/>
</dbReference>
<dbReference type="InParanoid" id="A0A1Y1UT70"/>
<dbReference type="RefSeq" id="XP_021874305.1">
    <property type="nucleotide sequence ID" value="XM_022014280.1"/>
</dbReference>
<dbReference type="PROSITE" id="PS50179">
    <property type="entry name" value="VHS"/>
    <property type="match status" value="1"/>
</dbReference>
<dbReference type="Gene3D" id="1.25.40.90">
    <property type="match status" value="1"/>
</dbReference>
<dbReference type="SUPFAM" id="SSF89009">
    <property type="entry name" value="GAT-like domain"/>
    <property type="match status" value="1"/>
</dbReference>
<dbReference type="GO" id="GO:0035091">
    <property type="term" value="F:phosphatidylinositol binding"/>
    <property type="evidence" value="ECO:0007669"/>
    <property type="project" value="InterPro"/>
</dbReference>
<dbReference type="GeneID" id="33556088"/>
<proteinExistence type="predicted"/>
<dbReference type="GO" id="GO:0006897">
    <property type="term" value="P:endocytosis"/>
    <property type="evidence" value="ECO:0007669"/>
    <property type="project" value="InterPro"/>
</dbReference>
<accession>A0A1Y1UT70</accession>
<feature type="compositionally biased region" description="Low complexity" evidence="1">
    <location>
        <begin position="292"/>
        <end position="302"/>
    </location>
</feature>
<dbReference type="Proteomes" id="UP000193218">
    <property type="component" value="Unassembled WGS sequence"/>
</dbReference>
<evidence type="ECO:0000256" key="1">
    <source>
        <dbReference type="SAM" id="MobiDB-lite"/>
    </source>
</evidence>
<feature type="domain" description="VHS" evidence="2">
    <location>
        <begin position="34"/>
        <end position="164"/>
    </location>
</feature>
<name>A0A1Y1UT70_9TREE</name>
<evidence type="ECO:0000313" key="4">
    <source>
        <dbReference type="Proteomes" id="UP000193218"/>
    </source>
</evidence>
<dbReference type="SMART" id="SM00288">
    <property type="entry name" value="VHS"/>
    <property type="match status" value="1"/>
</dbReference>
<feature type="compositionally biased region" description="Basic and acidic residues" evidence="1">
    <location>
        <begin position="429"/>
        <end position="457"/>
    </location>
</feature>
<dbReference type="InterPro" id="IPR044103">
    <property type="entry name" value="GAT_LSB5"/>
</dbReference>
<keyword evidence="4" id="KW-1185">Reference proteome</keyword>
<gene>
    <name evidence="3" type="ORF">BD324DRAFT_611568</name>
</gene>
<dbReference type="STRING" id="4999.A0A1Y1UT70"/>
<dbReference type="GO" id="GO:0007015">
    <property type="term" value="P:actin filament organization"/>
    <property type="evidence" value="ECO:0007669"/>
    <property type="project" value="InterPro"/>
</dbReference>
<feature type="region of interest" description="Disordered" evidence="1">
    <location>
        <begin position="265"/>
        <end position="307"/>
    </location>
</feature>
<feature type="region of interest" description="Disordered" evidence="1">
    <location>
        <begin position="429"/>
        <end position="594"/>
    </location>
</feature>
<dbReference type="PANTHER" id="PTHR47789">
    <property type="entry name" value="LAS SEVENTEEN-BINDING PROTEIN 5"/>
    <property type="match status" value="1"/>
</dbReference>
<organism evidence="3 4">
    <name type="scientific">Kockovaella imperatae</name>
    <dbReference type="NCBI Taxonomy" id="4999"/>
    <lineage>
        <taxon>Eukaryota</taxon>
        <taxon>Fungi</taxon>
        <taxon>Dikarya</taxon>
        <taxon>Basidiomycota</taxon>
        <taxon>Agaricomycotina</taxon>
        <taxon>Tremellomycetes</taxon>
        <taxon>Tremellales</taxon>
        <taxon>Cuniculitremaceae</taxon>
        <taxon>Kockovaella</taxon>
    </lineage>
</organism>
<protein>
    <recommendedName>
        <fullName evidence="2">VHS domain-containing protein</fullName>
    </recommendedName>
</protein>
<dbReference type="CDD" id="cd16980">
    <property type="entry name" value="VHS_Lsb5"/>
    <property type="match status" value="1"/>
</dbReference>
<dbReference type="GO" id="GO:0007034">
    <property type="term" value="P:vacuolar transport"/>
    <property type="evidence" value="ECO:0007669"/>
    <property type="project" value="UniProtKB-ARBA"/>
</dbReference>
<dbReference type="CDD" id="cd14232">
    <property type="entry name" value="GAT_LSB5"/>
    <property type="match status" value="1"/>
</dbReference>
<dbReference type="PANTHER" id="PTHR47789:SF1">
    <property type="entry name" value="LAS SEVENTEEN-BINDING PROTEIN 5"/>
    <property type="match status" value="1"/>
</dbReference>
<dbReference type="OrthoDB" id="10068368at2759"/>
<evidence type="ECO:0000313" key="3">
    <source>
        <dbReference type="EMBL" id="ORX40626.1"/>
    </source>
</evidence>